<dbReference type="SUPFAM" id="SSF49373">
    <property type="entry name" value="Invasin/intimin cell-adhesion fragments"/>
    <property type="match status" value="9"/>
</dbReference>
<feature type="domain" description="BIG2" evidence="2">
    <location>
        <begin position="116"/>
        <end position="199"/>
    </location>
</feature>
<dbReference type="Gene3D" id="2.60.40.1080">
    <property type="match status" value="9"/>
</dbReference>
<comment type="caution">
    <text evidence="3">The sequence shown here is derived from an EMBL/GenBank/DDBJ whole genome shotgun (WGS) entry which is preliminary data.</text>
</comment>
<dbReference type="RefSeq" id="WP_328282296.1">
    <property type="nucleotide sequence ID" value="NZ_JARTLD010000082.1"/>
</dbReference>
<dbReference type="Pfam" id="PF02368">
    <property type="entry name" value="Big_2"/>
    <property type="match status" value="4"/>
</dbReference>
<keyword evidence="1" id="KW-0732">Signal</keyword>
<evidence type="ECO:0000256" key="1">
    <source>
        <dbReference type="SAM" id="SignalP"/>
    </source>
</evidence>
<feature type="domain" description="BIG2" evidence="2">
    <location>
        <begin position="286"/>
        <end position="370"/>
    </location>
</feature>
<proteinExistence type="predicted"/>
<evidence type="ECO:0000259" key="2">
    <source>
        <dbReference type="SMART" id="SM00635"/>
    </source>
</evidence>
<dbReference type="InterPro" id="IPR008964">
    <property type="entry name" value="Invasin/intimin_cell_adhesion"/>
</dbReference>
<organism evidence="3 4">
    <name type="scientific">Paenibacillus chibensis</name>
    <dbReference type="NCBI Taxonomy" id="59846"/>
    <lineage>
        <taxon>Bacteria</taxon>
        <taxon>Bacillati</taxon>
        <taxon>Bacillota</taxon>
        <taxon>Bacilli</taxon>
        <taxon>Bacillales</taxon>
        <taxon>Paenibacillaceae</taxon>
        <taxon>Paenibacillus</taxon>
    </lineage>
</organism>
<feature type="domain" description="BIG2" evidence="2">
    <location>
        <begin position="207"/>
        <end position="285"/>
    </location>
</feature>
<reference evidence="3 4" key="1">
    <citation type="submission" date="2023-03" db="EMBL/GenBank/DDBJ databases">
        <title>Bacillus Genome Sequencing.</title>
        <authorList>
            <person name="Dunlap C."/>
        </authorList>
    </citation>
    <scope>NUCLEOTIDE SEQUENCE [LARGE SCALE GENOMIC DNA]</scope>
    <source>
        <strain evidence="3 4">NRS-52</strain>
    </source>
</reference>
<feature type="signal peptide" evidence="1">
    <location>
        <begin position="1"/>
        <end position="27"/>
    </location>
</feature>
<keyword evidence="4" id="KW-1185">Reference proteome</keyword>
<accession>A0ABU6Q169</accession>
<dbReference type="SMART" id="SM00635">
    <property type="entry name" value="BID_2"/>
    <property type="match status" value="9"/>
</dbReference>
<evidence type="ECO:0000313" key="4">
    <source>
        <dbReference type="Proteomes" id="UP001343257"/>
    </source>
</evidence>
<feature type="domain" description="BIG2" evidence="2">
    <location>
        <begin position="376"/>
        <end position="455"/>
    </location>
</feature>
<feature type="domain" description="BIG2" evidence="2">
    <location>
        <begin position="458"/>
        <end position="540"/>
    </location>
</feature>
<sequence>MQKKLQKMLVVSLVMVLCMAYSGITWAATAADLSKLVLSKSKVNLEIGDTASVTATGVYKDNSTENLTIKASWSSMNSAVATVYNGTITAVGEGNSTISVVYGSETESVQVNVTKKVKALTISDPQKKLDLKLNDNPTIHLTATYADNTTDPDVSSKADWTVDDNSIVSVVNGTVKPISSGTATITATYGKQTVSIPVSVELVKRLDPNVTQVSMLASEKKTVQITLKATYPDGDVKEDVAAKAEWTTSNPDVADVIKGEITAYGPGSATITAKYGTKTATIQVDVDKTIRLQASKQDVFLHANTSLDAPIKVEAVYPDKDPVDITKDAVWTSSNEKVAFVKQGMITANVPGSAVITAKYGDKSVTINVDVDVPRHLDMVEKVALSLQDAKTYQIKLKATYANGESDDVEKKADWKSSKEDVVYVSSSGMLTAYKKGEADISATYGGVTVTTHVAVDMPLKVDVSSKKVSLKVGGTYAASIILDYGADKASEQVTDKVEWSSNKEDIAKIDEKGVVTGISSGTATITGKYDGESYTMTVEVGLVSDLTSPQSLIIMSTGDKKTIDLSAVNDPEAADGLNKRATWKSSNPSVASVDGEGVVTGMKSGKANITAEYGGKKVTVAVEVDVISKIDADVDFVSLKTAGKAKEKTADVKVTVTFSDGSTKDVSDKADWSTSNYKVASVNKGKITAVASGKTTITAKYGSKSVRIPVEVDILKYLQTNEVSVNMSVGQSVPLTAIATYNDGSDSDVTKPALWKSSRILTATVKDGVVKATGKGKATITVTFGGKSTKVIVTVK</sequence>
<protein>
    <submittedName>
        <fullName evidence="3">Ig-like domain-containing protein</fullName>
    </submittedName>
</protein>
<feature type="domain" description="BIG2" evidence="2">
    <location>
        <begin position="32"/>
        <end position="112"/>
    </location>
</feature>
<dbReference type="Proteomes" id="UP001343257">
    <property type="component" value="Unassembled WGS sequence"/>
</dbReference>
<feature type="domain" description="BIG2" evidence="2">
    <location>
        <begin position="715"/>
        <end position="795"/>
    </location>
</feature>
<gene>
    <name evidence="3" type="ORF">P9847_26790</name>
</gene>
<dbReference type="EMBL" id="JARTLD010000082">
    <property type="protein sequence ID" value="MED5020875.1"/>
    <property type="molecule type" value="Genomic_DNA"/>
</dbReference>
<feature type="domain" description="BIG2" evidence="2">
    <location>
        <begin position="634"/>
        <end position="712"/>
    </location>
</feature>
<dbReference type="InterPro" id="IPR003343">
    <property type="entry name" value="Big_2"/>
</dbReference>
<name>A0ABU6Q169_9BACL</name>
<feature type="chain" id="PRO_5045530174" evidence="1">
    <location>
        <begin position="28"/>
        <end position="797"/>
    </location>
</feature>
<feature type="domain" description="BIG2" evidence="2">
    <location>
        <begin position="549"/>
        <end position="624"/>
    </location>
</feature>
<evidence type="ECO:0000313" key="3">
    <source>
        <dbReference type="EMBL" id="MED5020875.1"/>
    </source>
</evidence>